<evidence type="ECO:0000256" key="1">
    <source>
        <dbReference type="SAM" id="MobiDB-lite"/>
    </source>
</evidence>
<feature type="non-terminal residue" evidence="2">
    <location>
        <position position="1"/>
    </location>
</feature>
<protein>
    <submittedName>
        <fullName evidence="2">Potassium voltage-gated channel, subfamily H (Eag-related), member 3</fullName>
    </submittedName>
</protein>
<comment type="caution">
    <text evidence="2">The sequence shown here is derived from an EMBL/GenBank/DDBJ whole genome shotgun (WGS) entry which is preliminary data.</text>
</comment>
<reference evidence="2 3" key="1">
    <citation type="journal article" date="2020" name="G3 (Bethesda)">
        <title>Draft Genome of the Common Snapping Turtle, Chelydra serpentina, a Model for Phenotypic Plasticity in Reptiles.</title>
        <authorList>
            <person name="Das D."/>
            <person name="Singh S.K."/>
            <person name="Bierstedt J."/>
            <person name="Erickson A."/>
            <person name="Galli G.L.J."/>
            <person name="Crossley D.A. 2nd"/>
            <person name="Rhen T."/>
        </authorList>
    </citation>
    <scope>NUCLEOTIDE SEQUENCE [LARGE SCALE GENOMIC DNA]</scope>
    <source>
        <strain evidence="2">KW</strain>
    </source>
</reference>
<name>A0A8T1SED3_CHESE</name>
<proteinExistence type="predicted"/>
<keyword evidence="3" id="KW-1185">Reference proteome</keyword>
<accession>A0A8T1SED3</accession>
<evidence type="ECO:0000313" key="3">
    <source>
        <dbReference type="Proteomes" id="UP000765507"/>
    </source>
</evidence>
<feature type="region of interest" description="Disordered" evidence="1">
    <location>
        <begin position="1"/>
        <end position="23"/>
    </location>
</feature>
<feature type="region of interest" description="Disordered" evidence="1">
    <location>
        <begin position="123"/>
        <end position="150"/>
    </location>
</feature>
<dbReference type="AlphaFoldDB" id="A0A8T1SED3"/>
<sequence>MFGFQVGPSGPDCSSPSPGPESRLHTIPLGAAELTGADAIEKLRQAVAELSGQVLQMREGLQTLRQALQLFLLTQPPAPLSRPEGTALLQPLRVETGIPASFLHSSAPGPCLNAACAHTRPAPPWTSAGATDPELGANAAPPTAEPGSPW</sequence>
<dbReference type="EMBL" id="JAHGAV010000259">
    <property type="protein sequence ID" value="KAG6927329.1"/>
    <property type="molecule type" value="Genomic_DNA"/>
</dbReference>
<organism evidence="2 3">
    <name type="scientific">Chelydra serpentina</name>
    <name type="common">Snapping turtle</name>
    <name type="synonym">Testudo serpentina</name>
    <dbReference type="NCBI Taxonomy" id="8475"/>
    <lineage>
        <taxon>Eukaryota</taxon>
        <taxon>Metazoa</taxon>
        <taxon>Chordata</taxon>
        <taxon>Craniata</taxon>
        <taxon>Vertebrata</taxon>
        <taxon>Euteleostomi</taxon>
        <taxon>Archelosauria</taxon>
        <taxon>Testudinata</taxon>
        <taxon>Testudines</taxon>
        <taxon>Cryptodira</taxon>
        <taxon>Durocryptodira</taxon>
        <taxon>Americhelydia</taxon>
        <taxon>Chelydroidea</taxon>
        <taxon>Chelydridae</taxon>
        <taxon>Chelydra</taxon>
    </lineage>
</organism>
<feature type="compositionally biased region" description="Low complexity" evidence="1">
    <location>
        <begin position="7"/>
        <end position="16"/>
    </location>
</feature>
<gene>
    <name evidence="2" type="ORF">G0U57_009928</name>
</gene>
<evidence type="ECO:0000313" key="2">
    <source>
        <dbReference type="EMBL" id="KAG6927329.1"/>
    </source>
</evidence>
<dbReference type="Proteomes" id="UP000765507">
    <property type="component" value="Unassembled WGS sequence"/>
</dbReference>